<accession>A0A3A8MKN9</accession>
<organism evidence="1 2">
    <name type="scientific">Corallococcus sicarius</name>
    <dbReference type="NCBI Taxonomy" id="2316726"/>
    <lineage>
        <taxon>Bacteria</taxon>
        <taxon>Pseudomonadati</taxon>
        <taxon>Myxococcota</taxon>
        <taxon>Myxococcia</taxon>
        <taxon>Myxococcales</taxon>
        <taxon>Cystobacterineae</taxon>
        <taxon>Myxococcaceae</taxon>
        <taxon>Corallococcus</taxon>
    </lineage>
</organism>
<gene>
    <name evidence="1" type="ORF">D7X12_40870</name>
</gene>
<comment type="caution">
    <text evidence="1">The sequence shown here is derived from an EMBL/GenBank/DDBJ whole genome shotgun (WGS) entry which is preliminary data.</text>
</comment>
<dbReference type="EMBL" id="RAWG01000577">
    <property type="protein sequence ID" value="RKH27114.1"/>
    <property type="molecule type" value="Genomic_DNA"/>
</dbReference>
<dbReference type="Proteomes" id="UP000273405">
    <property type="component" value="Unassembled WGS sequence"/>
</dbReference>
<dbReference type="AlphaFoldDB" id="A0A3A8MKN9"/>
<protein>
    <recommendedName>
        <fullName evidence="3">DNA-binding protein</fullName>
    </recommendedName>
</protein>
<dbReference type="OrthoDB" id="3218140at2"/>
<reference evidence="2" key="1">
    <citation type="submission" date="2018-09" db="EMBL/GenBank/DDBJ databases">
        <authorList>
            <person name="Livingstone P.G."/>
            <person name="Whitworth D.E."/>
        </authorList>
    </citation>
    <scope>NUCLEOTIDE SEQUENCE [LARGE SCALE GENOMIC DNA]</scope>
    <source>
        <strain evidence="2">CA040B</strain>
    </source>
</reference>
<name>A0A3A8MKN9_9BACT</name>
<proteinExistence type="predicted"/>
<sequence>MHPRVSTGIDTPMCPLVNTKDLIDAQEVAGLLRLAHPNSVSTYLRRYPDMPRPVLDLGAGRPRLWLKPQMLRWARARQAATTDSRSGGSR</sequence>
<evidence type="ECO:0008006" key="3">
    <source>
        <dbReference type="Google" id="ProtNLM"/>
    </source>
</evidence>
<keyword evidence="2" id="KW-1185">Reference proteome</keyword>
<evidence type="ECO:0000313" key="1">
    <source>
        <dbReference type="EMBL" id="RKH27114.1"/>
    </source>
</evidence>
<evidence type="ECO:0000313" key="2">
    <source>
        <dbReference type="Proteomes" id="UP000273405"/>
    </source>
</evidence>